<feature type="transmembrane region" description="Helical" evidence="1">
    <location>
        <begin position="338"/>
        <end position="358"/>
    </location>
</feature>
<dbReference type="NCBIfam" id="NF008712">
    <property type="entry name" value="PRK11715.1-1"/>
    <property type="match status" value="1"/>
</dbReference>
<keyword evidence="3" id="KW-1185">Reference proteome</keyword>
<name>A0ABQ1K129_9FLAO</name>
<feature type="transmembrane region" description="Helical" evidence="1">
    <location>
        <begin position="313"/>
        <end position="331"/>
    </location>
</feature>
<keyword evidence="1" id="KW-0812">Transmembrane</keyword>
<proteinExistence type="predicted"/>
<reference evidence="3" key="1">
    <citation type="journal article" date="2019" name="Int. J. Syst. Evol. Microbiol.">
        <title>The Global Catalogue of Microorganisms (GCM) 10K type strain sequencing project: providing services to taxonomists for standard genome sequencing and annotation.</title>
        <authorList>
            <consortium name="The Broad Institute Genomics Platform"/>
            <consortium name="The Broad Institute Genome Sequencing Center for Infectious Disease"/>
            <person name="Wu L."/>
            <person name="Ma J."/>
        </authorList>
    </citation>
    <scope>NUCLEOTIDE SEQUENCE [LARGE SCALE GENOMIC DNA]</scope>
    <source>
        <strain evidence="3">CGMCC 1.15461</strain>
    </source>
</reference>
<keyword evidence="1" id="KW-1133">Transmembrane helix</keyword>
<dbReference type="PANTHER" id="PTHR30092">
    <property type="entry name" value="INNER MEMBRANE PROTEIN CRED"/>
    <property type="match status" value="1"/>
</dbReference>
<evidence type="ECO:0000256" key="1">
    <source>
        <dbReference type="SAM" id="Phobius"/>
    </source>
</evidence>
<comment type="caution">
    <text evidence="2">The sequence shown here is derived from an EMBL/GenBank/DDBJ whole genome shotgun (WGS) entry which is preliminary data.</text>
</comment>
<dbReference type="RefSeq" id="WP_188621215.1">
    <property type="nucleotide sequence ID" value="NZ_BMJE01000005.1"/>
</dbReference>
<feature type="transmembrane region" description="Helical" evidence="1">
    <location>
        <begin position="417"/>
        <end position="436"/>
    </location>
</feature>
<dbReference type="EMBL" id="BMJE01000005">
    <property type="protein sequence ID" value="GGB80413.1"/>
    <property type="molecule type" value="Genomic_DNA"/>
</dbReference>
<evidence type="ECO:0000313" key="2">
    <source>
        <dbReference type="EMBL" id="GGB80413.1"/>
    </source>
</evidence>
<dbReference type="InterPro" id="IPR010364">
    <property type="entry name" value="Uncharacterised_IM_CreD"/>
</dbReference>
<protein>
    <submittedName>
        <fullName evidence="2">Cell envelope integrity protein CreD</fullName>
    </submittedName>
</protein>
<sequence>MTTNQSFFQSNTAKIIMVGLLTLVLLIPLQYVKSLISERAHRQEGVINEINNQWGSDIYFCGPILKVPYTTYTETKVTDEKTKKVSISRTVHTKYAYFFPEKLNIDSNVETKPLHRNNYETTVFNSEMNLKGNFIQPDFTDAEIAEKDIQWEKATVVIRTNNNLKSIDGAINIKLNNKEYSFEPVYEENSRSLLTSLETKAIKSIDIAKSITEFNMNISYKGSEELSIAPIGKVTQATVSSNWHTPSFGGNFIPGDKKITDKGFTASWNISQLNRPFTQQSFGVLPTVRKYSFGVKFLIPVDEYQQNERATKYGFLVIGLTFLIFFLIQSFSKINIHIFQYTMIGLALIMFYTLLISITEHSSFQLAYIIAGVSVVVMIGLYSISILKGIKFPLFIAISLSALYTFIYVIIQLENYALLVGSIGLFLILGAVMFVSRKIDWNNTHKINS</sequence>
<keyword evidence="1" id="KW-0472">Membrane</keyword>
<feature type="transmembrane region" description="Helical" evidence="1">
    <location>
        <begin position="364"/>
        <end position="385"/>
    </location>
</feature>
<dbReference type="Pfam" id="PF06123">
    <property type="entry name" value="CreD"/>
    <property type="match status" value="1"/>
</dbReference>
<dbReference type="Proteomes" id="UP000615760">
    <property type="component" value="Unassembled WGS sequence"/>
</dbReference>
<gene>
    <name evidence="2" type="ORF">GCM10007424_20670</name>
</gene>
<organism evidence="2 3">
    <name type="scientific">Flavobacterium suaedae</name>
    <dbReference type="NCBI Taxonomy" id="1767027"/>
    <lineage>
        <taxon>Bacteria</taxon>
        <taxon>Pseudomonadati</taxon>
        <taxon>Bacteroidota</taxon>
        <taxon>Flavobacteriia</taxon>
        <taxon>Flavobacteriales</taxon>
        <taxon>Flavobacteriaceae</taxon>
        <taxon>Flavobacterium</taxon>
    </lineage>
</organism>
<dbReference type="PIRSF" id="PIRSF004548">
    <property type="entry name" value="CreD"/>
    <property type="match status" value="1"/>
</dbReference>
<evidence type="ECO:0000313" key="3">
    <source>
        <dbReference type="Proteomes" id="UP000615760"/>
    </source>
</evidence>
<accession>A0ABQ1K129</accession>
<dbReference type="PANTHER" id="PTHR30092:SF0">
    <property type="entry name" value="INNER MEMBRANE PROTEIN CRED"/>
    <property type="match status" value="1"/>
</dbReference>
<feature type="transmembrane region" description="Helical" evidence="1">
    <location>
        <begin position="392"/>
        <end position="411"/>
    </location>
</feature>